<evidence type="ECO:0000256" key="14">
    <source>
        <dbReference type="ARBA" id="ARBA00048407"/>
    </source>
</evidence>
<dbReference type="OrthoDB" id="7527071at2"/>
<comment type="similarity">
    <text evidence="3">Belongs to the lysine N(6)-hydroxylase/L-ornithine N(5)-oxygenase family.</text>
</comment>
<evidence type="ECO:0000256" key="12">
    <source>
        <dbReference type="ARBA" id="ARBA00032493"/>
    </source>
</evidence>
<protein>
    <recommendedName>
        <fullName evidence="5">L-lysine N6-monooxygenase MbtG</fullName>
        <ecNumber evidence="4">1.14.13.59</ecNumber>
    </recommendedName>
    <alternativeName>
        <fullName evidence="13">Lysine 6-N-hydroxylase</fullName>
    </alternativeName>
    <alternativeName>
        <fullName evidence="12">Lysine N6-hydroxylase</fullName>
    </alternativeName>
    <alternativeName>
        <fullName evidence="10">Lysine-N-oxygenase</fullName>
    </alternativeName>
    <alternativeName>
        <fullName evidence="11">Mycobactin synthase protein G</fullName>
    </alternativeName>
</protein>
<sequence>MNKVYDAVGIGIGPFNLSLAALTNDLQDADILFLEQEASFDWHPGMLIEGMDLQTPFIADLVTLADPTNRFSYLNYLHEHNRIYQFYFFNRFTIPREEYNTYCKWVSSRLDNCQFGQRVTDVSAMPDESCYKVTARSTEDESERSYYAKHIILGTGSIPNIPEALQGFPEEDITHTSRYMYLKNTLKQGNSITVVGSGQSASEVFYDLLQDQKEGAYDLTWFTRSSGIFQKEDTGLGKEVFSPEYVDYFYNLPLRDRMESLENLSTIRNGVDPKLLEKIYELLYNRSIESPLQQITIQTNTAVNTMEPGDNSQNRAYSLQCEQWQKGEKFTYPADKVILATGYKPHLPDWLENFYEYIEWEDEKRFRVTADYRLVFKDSRKNQIYTLTNIEHSHGSSATNLGLSVLRNQKIINSIAGKEIYPIPQQAVFQQFEMKKLY</sequence>
<evidence type="ECO:0000256" key="1">
    <source>
        <dbReference type="ARBA" id="ARBA00001974"/>
    </source>
</evidence>
<evidence type="ECO:0000256" key="2">
    <source>
        <dbReference type="ARBA" id="ARBA00004924"/>
    </source>
</evidence>
<gene>
    <name evidence="15" type="primary">iucD</name>
    <name evidence="15" type="ORF">BN997_02062</name>
</gene>
<dbReference type="Gene3D" id="3.50.50.60">
    <property type="entry name" value="FAD/NAD(P)-binding domain"/>
    <property type="match status" value="1"/>
</dbReference>
<dbReference type="SUPFAM" id="SSF51905">
    <property type="entry name" value="FAD/NAD(P)-binding domain"/>
    <property type="match status" value="2"/>
</dbReference>
<dbReference type="AlphaFoldDB" id="A0A0A1MGI3"/>
<dbReference type="Proteomes" id="UP000040453">
    <property type="component" value="Unassembled WGS sequence"/>
</dbReference>
<keyword evidence="7" id="KW-0274">FAD</keyword>
<evidence type="ECO:0000256" key="3">
    <source>
        <dbReference type="ARBA" id="ARBA00007588"/>
    </source>
</evidence>
<name>A0A0A1MGI3_9BACI</name>
<dbReference type="InterPro" id="IPR036188">
    <property type="entry name" value="FAD/NAD-bd_sf"/>
</dbReference>
<evidence type="ECO:0000313" key="15">
    <source>
        <dbReference type="EMBL" id="CEI82203.1"/>
    </source>
</evidence>
<dbReference type="EMBL" id="CDGG01000001">
    <property type="protein sequence ID" value="CEI82203.1"/>
    <property type="molecule type" value="Genomic_DNA"/>
</dbReference>
<dbReference type="Pfam" id="PF13434">
    <property type="entry name" value="Lys_Orn_oxgnase"/>
    <property type="match status" value="1"/>
</dbReference>
<dbReference type="GO" id="GO:0047091">
    <property type="term" value="F:L-lysine 6-monooxygenase (NADPH) activity"/>
    <property type="evidence" value="ECO:0007669"/>
    <property type="project" value="UniProtKB-EC"/>
</dbReference>
<reference evidence="15 16" key="1">
    <citation type="submission" date="2014-11" db="EMBL/GenBank/DDBJ databases">
        <authorList>
            <person name="Urmite Genomes Urmite Genomes"/>
        </authorList>
    </citation>
    <scope>NUCLEOTIDE SEQUENCE [LARGE SCALE GENOMIC DNA]</scope>
    <source>
        <strain evidence="15 16">Oc5</strain>
    </source>
</reference>
<keyword evidence="8" id="KW-0521">NADP</keyword>
<evidence type="ECO:0000256" key="5">
    <source>
        <dbReference type="ARBA" id="ARBA00016406"/>
    </source>
</evidence>
<evidence type="ECO:0000256" key="6">
    <source>
        <dbReference type="ARBA" id="ARBA00022630"/>
    </source>
</evidence>
<dbReference type="STRING" id="545501.BN997_02062"/>
<evidence type="ECO:0000256" key="4">
    <source>
        <dbReference type="ARBA" id="ARBA00013076"/>
    </source>
</evidence>
<keyword evidence="6" id="KW-0285">Flavoprotein</keyword>
<proteinExistence type="inferred from homology"/>
<keyword evidence="15" id="KW-0503">Monooxygenase</keyword>
<comment type="pathway">
    <text evidence="2">Siderophore biosynthesis.</text>
</comment>
<accession>A0A0A1MGI3</accession>
<evidence type="ECO:0000313" key="16">
    <source>
        <dbReference type="Proteomes" id="UP000040453"/>
    </source>
</evidence>
<evidence type="ECO:0000256" key="13">
    <source>
        <dbReference type="ARBA" id="ARBA00032738"/>
    </source>
</evidence>
<evidence type="ECO:0000256" key="7">
    <source>
        <dbReference type="ARBA" id="ARBA00022827"/>
    </source>
</evidence>
<dbReference type="InterPro" id="IPR025700">
    <property type="entry name" value="Lys/Orn_oxygenase"/>
</dbReference>
<evidence type="ECO:0000256" key="11">
    <source>
        <dbReference type="ARBA" id="ARBA00031158"/>
    </source>
</evidence>
<keyword evidence="16" id="KW-1185">Reference proteome</keyword>
<comment type="cofactor">
    <cofactor evidence="1">
        <name>FAD</name>
        <dbReference type="ChEBI" id="CHEBI:57692"/>
    </cofactor>
</comment>
<comment type="catalytic activity">
    <reaction evidence="14">
        <text>L-lysine + NADPH + O2 = N(6)-hydroxy-L-lysine + NADP(+) + H2O</text>
        <dbReference type="Rhea" id="RHEA:23228"/>
        <dbReference type="ChEBI" id="CHEBI:15377"/>
        <dbReference type="ChEBI" id="CHEBI:15379"/>
        <dbReference type="ChEBI" id="CHEBI:32551"/>
        <dbReference type="ChEBI" id="CHEBI:57783"/>
        <dbReference type="ChEBI" id="CHEBI:57820"/>
        <dbReference type="ChEBI" id="CHEBI:58349"/>
        <dbReference type="EC" id="1.14.13.59"/>
    </reaction>
</comment>
<evidence type="ECO:0000256" key="10">
    <source>
        <dbReference type="ARBA" id="ARBA00029939"/>
    </source>
</evidence>
<dbReference type="PANTHER" id="PTHR42802:SF1">
    <property type="entry name" value="L-ORNITHINE N(5)-MONOOXYGENASE"/>
    <property type="match status" value="1"/>
</dbReference>
<dbReference type="RefSeq" id="WP_042531860.1">
    <property type="nucleotide sequence ID" value="NZ_CDGG01000001.1"/>
</dbReference>
<dbReference type="EC" id="1.14.13.59" evidence="4"/>
<dbReference type="PANTHER" id="PTHR42802">
    <property type="entry name" value="MONOOXYGENASE"/>
    <property type="match status" value="1"/>
</dbReference>
<evidence type="ECO:0000256" key="9">
    <source>
        <dbReference type="ARBA" id="ARBA00023002"/>
    </source>
</evidence>
<keyword evidence="9" id="KW-0560">Oxidoreductase</keyword>
<evidence type="ECO:0000256" key="8">
    <source>
        <dbReference type="ARBA" id="ARBA00022857"/>
    </source>
</evidence>
<organism evidence="15 16">
    <name type="scientific">Oceanobacillus oncorhynchi</name>
    <dbReference type="NCBI Taxonomy" id="545501"/>
    <lineage>
        <taxon>Bacteria</taxon>
        <taxon>Bacillati</taxon>
        <taxon>Bacillota</taxon>
        <taxon>Bacilli</taxon>
        <taxon>Bacillales</taxon>
        <taxon>Bacillaceae</taxon>
        <taxon>Oceanobacillus</taxon>
    </lineage>
</organism>